<evidence type="ECO:0000313" key="12">
    <source>
        <dbReference type="EMBL" id="CAI9965619.1"/>
    </source>
</evidence>
<evidence type="ECO:0000256" key="3">
    <source>
        <dbReference type="ARBA" id="ARBA00022448"/>
    </source>
</evidence>
<sequence length="1057" mass="119366">MPPMKPRQFQAVTVKNWILLVQAPFGIIGCFITSILFVCFLGWFHTALEKNHKPIDNTASELIPAPMPIESQPANINHHMHFTLTTNVSAESVKYFGTLPENAQGTGYIGAADRKWTANNEKAQLRAQYFIPENINCSITQSQIPFATVDDLRCTTDTCKPKYTTFEQLDHDVNRTMYELMAQEINAEHKQSAQRLQFTKKLVHSFVNKSFKVNKHQESGFTLTINDYNLTNQFLWDKHEKLYTSAVNFSYLNYPTNKLTSKGHDIGYKYILSSYAHGQTKTLYNVSNFNHLGGTQYFLFQTFLRNTFEPQEGTEPAYVKGYQRQLWEVYVDKGADPATPIISTFVIPVAFYLLVPLFAYQMSQEKGDGLLSLQQMMGLRYYSRYFADLIFQLVISVVLFGVIIGGCAIFGLEYVCHTYWGIWFLYGMLFVFNIPVLSQLFSSFTDSGKTVSIISLLVIIIEGYFCSSWVSGTYDTTTTNRTVSMWYALLPGVAPMIVMAMVNALIVPQNPLDYLSTSKYFKLIKVADGSMTADVGYEVAWAVFLGLISIVIYAFLSIYIDKITPRRNGIPEHPLFFLQSLYERASVNASRIFVEITWTTALWAVGQLFIHPRILLISQAEIDKFVSEERYKSDYNEVDEDDISQSGGISTAFDYLKGEQDNITGSEPSHPSLSVNNNIQRKIQKEYKYQNKMSTRDPELATEKELTIKGLAASNGQIPLIRLLNLRKTYQATRYTPAKHAVRGIYYTVGENECLCLLGANGCGKTSQINMLCMLFKPTNGTAYICGKSIKDRRSQQYIQTNLGVCPQFDILYPTMSIRQHLRFYAGIKGVHKSIQEEHISDLLEAVELTKQQNQASKSLSGGMKRRLSISIALCQKPKVLIFDEPSSGLDVATRRQLWNVIIKARQGRAVLLTTHAMEEAESLSTRIAIMAEGKIRCIGTTASLQKQFGSGYQLTICVDKEKVINTNPTYVGSVYLSSKSEQVAHQKITNEIGQGLILASCYQGSLVYIIQEYVIISELFGKMEELIKDPESGICDWGLNQTSLESVFMKVVSQSY</sequence>
<dbReference type="InterPro" id="IPR026082">
    <property type="entry name" value="ABCA"/>
</dbReference>
<evidence type="ECO:0000256" key="10">
    <source>
        <dbReference type="SAM" id="Phobius"/>
    </source>
</evidence>
<feature type="transmembrane region" description="Helical" evidence="10">
    <location>
        <begin position="20"/>
        <end position="44"/>
    </location>
</feature>
<dbReference type="GO" id="GO:0016020">
    <property type="term" value="C:membrane"/>
    <property type="evidence" value="ECO:0007669"/>
    <property type="project" value="UniProtKB-SubCell"/>
</dbReference>
<proteinExistence type="inferred from homology"/>
<feature type="transmembrane region" description="Helical" evidence="10">
    <location>
        <begin position="341"/>
        <end position="360"/>
    </location>
</feature>
<feature type="transmembrane region" description="Helical" evidence="10">
    <location>
        <begin position="419"/>
        <end position="441"/>
    </location>
</feature>
<evidence type="ECO:0000259" key="11">
    <source>
        <dbReference type="PROSITE" id="PS50893"/>
    </source>
</evidence>
<keyword evidence="5" id="KW-0677">Repeat</keyword>
<evidence type="ECO:0000256" key="2">
    <source>
        <dbReference type="ARBA" id="ARBA00008869"/>
    </source>
</evidence>
<evidence type="ECO:0000256" key="4">
    <source>
        <dbReference type="ARBA" id="ARBA00022692"/>
    </source>
</evidence>
<evidence type="ECO:0000256" key="1">
    <source>
        <dbReference type="ARBA" id="ARBA00004141"/>
    </source>
</evidence>
<reference evidence="12" key="1">
    <citation type="submission" date="2023-06" db="EMBL/GenBank/DDBJ databases">
        <authorList>
            <person name="Kurt Z."/>
        </authorList>
    </citation>
    <scope>NUCLEOTIDE SEQUENCE</scope>
</reference>
<keyword evidence="6" id="KW-0547">Nucleotide-binding</keyword>
<dbReference type="PROSITE" id="PS00211">
    <property type="entry name" value="ABC_TRANSPORTER_1"/>
    <property type="match status" value="1"/>
</dbReference>
<dbReference type="PROSITE" id="PS50893">
    <property type="entry name" value="ABC_TRANSPORTER_2"/>
    <property type="match status" value="1"/>
</dbReference>
<dbReference type="InterPro" id="IPR013525">
    <property type="entry name" value="ABC2_TM"/>
</dbReference>
<dbReference type="PROSITE" id="PS51257">
    <property type="entry name" value="PROKAR_LIPOPROTEIN"/>
    <property type="match status" value="1"/>
</dbReference>
<feature type="domain" description="ABC transporter" evidence="11">
    <location>
        <begin position="721"/>
        <end position="958"/>
    </location>
</feature>
<evidence type="ECO:0000313" key="14">
    <source>
        <dbReference type="Proteomes" id="UP001642409"/>
    </source>
</evidence>
<evidence type="ECO:0000313" key="13">
    <source>
        <dbReference type="EMBL" id="CAL6107185.1"/>
    </source>
</evidence>
<evidence type="ECO:0000256" key="5">
    <source>
        <dbReference type="ARBA" id="ARBA00022737"/>
    </source>
</evidence>
<dbReference type="GO" id="GO:0005319">
    <property type="term" value="F:lipid transporter activity"/>
    <property type="evidence" value="ECO:0007669"/>
    <property type="project" value="TreeGrafter"/>
</dbReference>
<dbReference type="Gene3D" id="3.40.50.300">
    <property type="entry name" value="P-loop containing nucleotide triphosphate hydrolases"/>
    <property type="match status" value="1"/>
</dbReference>
<dbReference type="AlphaFoldDB" id="A0AA86URU7"/>
<evidence type="ECO:0000256" key="8">
    <source>
        <dbReference type="ARBA" id="ARBA00022989"/>
    </source>
</evidence>
<protein>
    <submittedName>
        <fullName evidence="12">ABC transporter family protein</fullName>
    </submittedName>
    <submittedName>
        <fullName evidence="13">ABC_transporter family protein</fullName>
    </submittedName>
</protein>
<accession>A0AA86URU7</accession>
<feature type="transmembrane region" description="Helical" evidence="10">
    <location>
        <begin position="389"/>
        <end position="412"/>
    </location>
</feature>
<feature type="transmembrane region" description="Helical" evidence="10">
    <location>
        <begin position="486"/>
        <end position="506"/>
    </location>
</feature>
<dbReference type="Proteomes" id="UP001642409">
    <property type="component" value="Unassembled WGS sequence"/>
</dbReference>
<keyword evidence="3" id="KW-0813">Transport</keyword>
<dbReference type="EMBL" id="CAXDID020000630">
    <property type="protein sequence ID" value="CAL6107185.1"/>
    <property type="molecule type" value="Genomic_DNA"/>
</dbReference>
<name>A0AA86URU7_9EUKA</name>
<comment type="similarity">
    <text evidence="2">Belongs to the ABC transporter superfamily. ABCA family.</text>
</comment>
<feature type="transmembrane region" description="Helical" evidence="10">
    <location>
        <begin position="539"/>
        <end position="560"/>
    </location>
</feature>
<gene>
    <name evidence="12" type="ORF">HINF_LOCUS53264</name>
    <name evidence="13" type="ORF">HINF_LOCUS74348</name>
</gene>
<dbReference type="Pfam" id="PF00005">
    <property type="entry name" value="ABC_tran"/>
    <property type="match status" value="1"/>
</dbReference>
<dbReference type="PANTHER" id="PTHR19229:SF36">
    <property type="entry name" value="ATP-BINDING CASSETTE SUB-FAMILY A MEMBER 2"/>
    <property type="match status" value="1"/>
</dbReference>
<evidence type="ECO:0000256" key="9">
    <source>
        <dbReference type="ARBA" id="ARBA00023136"/>
    </source>
</evidence>
<dbReference type="GO" id="GO:0005524">
    <property type="term" value="F:ATP binding"/>
    <property type="evidence" value="ECO:0007669"/>
    <property type="project" value="UniProtKB-KW"/>
</dbReference>
<organism evidence="12">
    <name type="scientific">Hexamita inflata</name>
    <dbReference type="NCBI Taxonomy" id="28002"/>
    <lineage>
        <taxon>Eukaryota</taxon>
        <taxon>Metamonada</taxon>
        <taxon>Diplomonadida</taxon>
        <taxon>Hexamitidae</taxon>
        <taxon>Hexamitinae</taxon>
        <taxon>Hexamita</taxon>
    </lineage>
</organism>
<dbReference type="EMBL" id="CATOUU010000992">
    <property type="protein sequence ID" value="CAI9965619.1"/>
    <property type="molecule type" value="Genomic_DNA"/>
</dbReference>
<comment type="caution">
    <text evidence="12">The sequence shown here is derived from an EMBL/GenBank/DDBJ whole genome shotgun (WGS) entry which is preliminary data.</text>
</comment>
<keyword evidence="4 10" id="KW-0812">Transmembrane</keyword>
<keyword evidence="9 10" id="KW-0472">Membrane</keyword>
<dbReference type="SUPFAM" id="SSF52540">
    <property type="entry name" value="P-loop containing nucleoside triphosphate hydrolases"/>
    <property type="match status" value="1"/>
</dbReference>
<dbReference type="PANTHER" id="PTHR19229">
    <property type="entry name" value="ATP-BINDING CASSETTE TRANSPORTER SUBFAMILY A ABCA"/>
    <property type="match status" value="1"/>
</dbReference>
<dbReference type="InterPro" id="IPR003593">
    <property type="entry name" value="AAA+_ATPase"/>
</dbReference>
<dbReference type="InterPro" id="IPR017871">
    <property type="entry name" value="ABC_transporter-like_CS"/>
</dbReference>
<keyword evidence="14" id="KW-1185">Reference proteome</keyword>
<dbReference type="CDD" id="cd03263">
    <property type="entry name" value="ABC_subfamily_A"/>
    <property type="match status" value="1"/>
</dbReference>
<dbReference type="GO" id="GO:0140359">
    <property type="term" value="F:ABC-type transporter activity"/>
    <property type="evidence" value="ECO:0007669"/>
    <property type="project" value="InterPro"/>
</dbReference>
<feature type="transmembrane region" description="Helical" evidence="10">
    <location>
        <begin position="453"/>
        <end position="474"/>
    </location>
</feature>
<dbReference type="InterPro" id="IPR003439">
    <property type="entry name" value="ABC_transporter-like_ATP-bd"/>
</dbReference>
<evidence type="ECO:0000256" key="7">
    <source>
        <dbReference type="ARBA" id="ARBA00022840"/>
    </source>
</evidence>
<dbReference type="InterPro" id="IPR027417">
    <property type="entry name" value="P-loop_NTPase"/>
</dbReference>
<dbReference type="Pfam" id="PF12698">
    <property type="entry name" value="ABC2_membrane_3"/>
    <property type="match status" value="1"/>
</dbReference>
<comment type="subcellular location">
    <subcellularLocation>
        <location evidence="1">Membrane</location>
        <topology evidence="1">Multi-pass membrane protein</topology>
    </subcellularLocation>
</comment>
<dbReference type="FunFam" id="3.40.50.300:FF:000335">
    <property type="entry name" value="ATP binding cassette subfamily A member 5"/>
    <property type="match status" value="1"/>
</dbReference>
<keyword evidence="8 10" id="KW-1133">Transmembrane helix</keyword>
<keyword evidence="7" id="KW-0067">ATP-binding</keyword>
<dbReference type="SMART" id="SM00382">
    <property type="entry name" value="AAA"/>
    <property type="match status" value="1"/>
</dbReference>
<dbReference type="GO" id="GO:0016887">
    <property type="term" value="F:ATP hydrolysis activity"/>
    <property type="evidence" value="ECO:0007669"/>
    <property type="project" value="InterPro"/>
</dbReference>
<reference evidence="13 14" key="2">
    <citation type="submission" date="2024-07" db="EMBL/GenBank/DDBJ databases">
        <authorList>
            <person name="Akdeniz Z."/>
        </authorList>
    </citation>
    <scope>NUCLEOTIDE SEQUENCE [LARGE SCALE GENOMIC DNA]</scope>
</reference>
<evidence type="ECO:0000256" key="6">
    <source>
        <dbReference type="ARBA" id="ARBA00022741"/>
    </source>
</evidence>